<comment type="subcellular location">
    <subcellularLocation>
        <location evidence="1 10">Cell outer membrane</location>
        <topology evidence="1 10">Multi-pass membrane protein</topology>
    </subcellularLocation>
</comment>
<proteinExistence type="inferred from homology"/>
<keyword evidence="5" id="KW-0732">Signal</keyword>
<reference evidence="15" key="1">
    <citation type="submission" date="2016-11" db="EMBL/GenBank/DDBJ databases">
        <authorList>
            <person name="Varghese N."/>
            <person name="Submissions S."/>
        </authorList>
    </citation>
    <scope>NUCLEOTIDE SEQUENCE [LARGE SCALE GENOMIC DNA]</scope>
    <source>
        <strain evidence="15">DSM 26134</strain>
    </source>
</reference>
<dbReference type="GO" id="GO:0015344">
    <property type="term" value="F:siderophore uptake transmembrane transporter activity"/>
    <property type="evidence" value="ECO:0007669"/>
    <property type="project" value="TreeGrafter"/>
</dbReference>
<dbReference type="Proteomes" id="UP000184474">
    <property type="component" value="Unassembled WGS sequence"/>
</dbReference>
<dbReference type="PROSITE" id="PS52016">
    <property type="entry name" value="TONB_DEPENDENT_REC_3"/>
    <property type="match status" value="1"/>
</dbReference>
<keyword evidence="3 10" id="KW-1134">Transmembrane beta strand</keyword>
<organism evidence="14 15">
    <name type="scientific">Reichenbachiella agariperforans</name>
    <dbReference type="NCBI Taxonomy" id="156994"/>
    <lineage>
        <taxon>Bacteria</taxon>
        <taxon>Pseudomonadati</taxon>
        <taxon>Bacteroidota</taxon>
        <taxon>Cytophagia</taxon>
        <taxon>Cytophagales</taxon>
        <taxon>Reichenbachiellaceae</taxon>
        <taxon>Reichenbachiella</taxon>
    </lineage>
</organism>
<evidence type="ECO:0000313" key="14">
    <source>
        <dbReference type="EMBL" id="SHK48010.1"/>
    </source>
</evidence>
<evidence type="ECO:0000256" key="8">
    <source>
        <dbReference type="ARBA" id="ARBA00023170"/>
    </source>
</evidence>
<sequence length="631" mass="71683">MRRFSILLMYMCTGYWTWAQQDSILLESVQIQSSRLEVFASADRTTRIDSNQLALNDGNSIAMLLTKFAPLNIRAYGIGGLSTASMRGTGSNQTAVLWEGINLQSQMNGSLDLNLVPAFMVDDVTIQSGGGASMFGSGAMGGTILLGNQTPAFNRGLNLSLHEQVGSFGLQNHGLKLGFSSKKLSLGIRGFYRKADNDFSFYNDFTQSEETQENANIEQYGLLTELAYRANDHQLIQIKHWYQNNNTYIPKTASAGLPSQAVQQDAFHRGLIKWQQSFYNKLQLDYKLGLLDHILEYDDKINTHSHNHAQSVINEAQLRYDATQNIALELGVNHTYENSTADNYTDKVTRNRTAIFLSTHFLLWNKLDLNLLGRQSVIDGNAAPFLPTLGLNYHATNWLDIKAKAAKSYRIPTFNDLYWSGSSMGNPDLVPEEGVSLEAGYVLTTDQRFWRITYEGTAFYNNIQDWILWTPTGSVWSPENKEELWSYGIEQSLKLTAQFNDNQHVSLNANYQYVLSTLKQPTTFIPEIQTTYTPTHQGNLYVSYEWKKANIGINNTYIGKQYSDESNVEIRALDPYLLTDINCGYRFVLNRKHQLATSLQVKNIFDIDYEVRRAYYMPGINYQFNLVYKFN</sequence>
<keyword evidence="7 10" id="KW-0472">Membrane</keyword>
<dbReference type="Gene3D" id="2.170.130.10">
    <property type="entry name" value="TonB-dependent receptor, plug domain"/>
    <property type="match status" value="1"/>
</dbReference>
<evidence type="ECO:0000256" key="1">
    <source>
        <dbReference type="ARBA" id="ARBA00004571"/>
    </source>
</evidence>
<keyword evidence="9 10" id="KW-0998">Cell outer membrane</keyword>
<name>A0A1M6STQ0_REIAG</name>
<evidence type="ECO:0000256" key="11">
    <source>
        <dbReference type="RuleBase" id="RU003357"/>
    </source>
</evidence>
<dbReference type="InterPro" id="IPR037066">
    <property type="entry name" value="Plug_dom_sf"/>
</dbReference>
<evidence type="ECO:0000259" key="12">
    <source>
        <dbReference type="Pfam" id="PF00593"/>
    </source>
</evidence>
<dbReference type="Pfam" id="PF00593">
    <property type="entry name" value="TonB_dep_Rec_b-barrel"/>
    <property type="match status" value="1"/>
</dbReference>
<dbReference type="InterPro" id="IPR012910">
    <property type="entry name" value="Plug_dom"/>
</dbReference>
<dbReference type="PANTHER" id="PTHR30069:SF29">
    <property type="entry name" value="HEMOGLOBIN AND HEMOGLOBIN-HAPTOGLOBIN-BINDING PROTEIN 1-RELATED"/>
    <property type="match status" value="1"/>
</dbReference>
<evidence type="ECO:0000259" key="13">
    <source>
        <dbReference type="Pfam" id="PF07715"/>
    </source>
</evidence>
<evidence type="ECO:0000256" key="2">
    <source>
        <dbReference type="ARBA" id="ARBA00022448"/>
    </source>
</evidence>
<evidence type="ECO:0000256" key="9">
    <source>
        <dbReference type="ARBA" id="ARBA00023237"/>
    </source>
</evidence>
<feature type="domain" description="TonB-dependent receptor plug" evidence="13">
    <location>
        <begin position="44"/>
        <end position="143"/>
    </location>
</feature>
<evidence type="ECO:0000256" key="6">
    <source>
        <dbReference type="ARBA" id="ARBA00023077"/>
    </source>
</evidence>
<feature type="domain" description="TonB-dependent receptor-like beta-barrel" evidence="12">
    <location>
        <begin position="191"/>
        <end position="604"/>
    </location>
</feature>
<dbReference type="STRING" id="156994.SAMN04488028_105148"/>
<dbReference type="InterPro" id="IPR036942">
    <property type="entry name" value="Beta-barrel_TonB_sf"/>
</dbReference>
<keyword evidence="15" id="KW-1185">Reference proteome</keyword>
<dbReference type="SUPFAM" id="SSF56935">
    <property type="entry name" value="Porins"/>
    <property type="match status" value="1"/>
</dbReference>
<dbReference type="EMBL" id="FRAA01000005">
    <property type="protein sequence ID" value="SHK48010.1"/>
    <property type="molecule type" value="Genomic_DNA"/>
</dbReference>
<dbReference type="GO" id="GO:0044718">
    <property type="term" value="P:siderophore transmembrane transport"/>
    <property type="evidence" value="ECO:0007669"/>
    <property type="project" value="TreeGrafter"/>
</dbReference>
<evidence type="ECO:0000256" key="10">
    <source>
        <dbReference type="PROSITE-ProRule" id="PRU01360"/>
    </source>
</evidence>
<dbReference type="PANTHER" id="PTHR30069">
    <property type="entry name" value="TONB-DEPENDENT OUTER MEMBRANE RECEPTOR"/>
    <property type="match status" value="1"/>
</dbReference>
<dbReference type="Gene3D" id="2.40.170.20">
    <property type="entry name" value="TonB-dependent receptor, beta-barrel domain"/>
    <property type="match status" value="1"/>
</dbReference>
<evidence type="ECO:0000256" key="3">
    <source>
        <dbReference type="ARBA" id="ARBA00022452"/>
    </source>
</evidence>
<protein>
    <submittedName>
        <fullName evidence="14">Outer membrane cobalamin receptor protein</fullName>
    </submittedName>
</protein>
<evidence type="ECO:0000256" key="5">
    <source>
        <dbReference type="ARBA" id="ARBA00022729"/>
    </source>
</evidence>
<comment type="similarity">
    <text evidence="10 11">Belongs to the TonB-dependent receptor family.</text>
</comment>
<evidence type="ECO:0000256" key="4">
    <source>
        <dbReference type="ARBA" id="ARBA00022692"/>
    </source>
</evidence>
<evidence type="ECO:0000256" key="7">
    <source>
        <dbReference type="ARBA" id="ARBA00023136"/>
    </source>
</evidence>
<dbReference type="Pfam" id="PF07715">
    <property type="entry name" value="Plug"/>
    <property type="match status" value="1"/>
</dbReference>
<dbReference type="GO" id="GO:0009279">
    <property type="term" value="C:cell outer membrane"/>
    <property type="evidence" value="ECO:0007669"/>
    <property type="project" value="UniProtKB-SubCell"/>
</dbReference>
<keyword evidence="8 14" id="KW-0675">Receptor</keyword>
<gene>
    <name evidence="14" type="ORF">SAMN04488028_105148</name>
</gene>
<keyword evidence="4 10" id="KW-0812">Transmembrane</keyword>
<keyword evidence="6 11" id="KW-0798">TonB box</keyword>
<dbReference type="RefSeq" id="WP_084190560.1">
    <property type="nucleotide sequence ID" value="NZ_FRAA01000005.1"/>
</dbReference>
<dbReference type="InterPro" id="IPR000531">
    <property type="entry name" value="Beta-barrel_TonB"/>
</dbReference>
<keyword evidence="2 10" id="KW-0813">Transport</keyword>
<dbReference type="InterPro" id="IPR039426">
    <property type="entry name" value="TonB-dep_rcpt-like"/>
</dbReference>
<dbReference type="AlphaFoldDB" id="A0A1M6STQ0"/>
<evidence type="ECO:0000313" key="15">
    <source>
        <dbReference type="Proteomes" id="UP000184474"/>
    </source>
</evidence>
<accession>A0A1M6STQ0</accession>